<sequence length="142" mass="16112">MIDSTTMSMSVSQYPWATFRKTKAGIRLHLRVVVTKELTLPDKGILLSAKHADRTQMGDLLDIDSDAIHLYDRGYIDYKPFDHLCLHDVRLITRLKKNAQVEVLSEQIPHAGSPIVKDQEVFLGNAQNGTKMTHSLRLIETQ</sequence>
<dbReference type="GO" id="GO:0004803">
    <property type="term" value="F:transposase activity"/>
    <property type="evidence" value="ECO:0007669"/>
    <property type="project" value="InterPro"/>
</dbReference>
<proteinExistence type="predicted"/>
<dbReference type="EMBL" id="BAUT01000118">
    <property type="protein sequence ID" value="GAE28526.1"/>
    <property type="molecule type" value="Genomic_DNA"/>
</dbReference>
<dbReference type="RefSeq" id="WP_235715434.1">
    <property type="nucleotide sequence ID" value="NZ_BAUT01000118.1"/>
</dbReference>
<comment type="caution">
    <text evidence="2">The sequence shown here is derived from an EMBL/GenBank/DDBJ whole genome shotgun (WGS) entry which is preliminary data.</text>
</comment>
<evidence type="ECO:0000313" key="3">
    <source>
        <dbReference type="Proteomes" id="UP000018890"/>
    </source>
</evidence>
<feature type="domain" description="Transposase IS4-like" evidence="1">
    <location>
        <begin position="2"/>
        <end position="118"/>
    </location>
</feature>
<dbReference type="GO" id="GO:0003677">
    <property type="term" value="F:DNA binding"/>
    <property type="evidence" value="ECO:0007669"/>
    <property type="project" value="InterPro"/>
</dbReference>
<protein>
    <submittedName>
        <fullName evidence="2">Transposase</fullName>
    </submittedName>
</protein>
<dbReference type="STRING" id="1236970.JCM9140_4771"/>
<dbReference type="Proteomes" id="UP000018890">
    <property type="component" value="Unassembled WGS sequence"/>
</dbReference>
<dbReference type="SUPFAM" id="SSF53098">
    <property type="entry name" value="Ribonuclease H-like"/>
    <property type="match status" value="1"/>
</dbReference>
<organism evidence="2 3">
    <name type="scientific">Halalkalibacter wakoensis JCM 9140</name>
    <dbReference type="NCBI Taxonomy" id="1236970"/>
    <lineage>
        <taxon>Bacteria</taxon>
        <taxon>Bacillati</taxon>
        <taxon>Bacillota</taxon>
        <taxon>Bacilli</taxon>
        <taxon>Bacillales</taxon>
        <taxon>Bacillaceae</taxon>
        <taxon>Halalkalibacter</taxon>
    </lineage>
</organism>
<evidence type="ECO:0000259" key="1">
    <source>
        <dbReference type="Pfam" id="PF01609"/>
    </source>
</evidence>
<name>W4Q8Z4_9BACI</name>
<dbReference type="AlphaFoldDB" id="W4Q8Z4"/>
<gene>
    <name evidence="2" type="ORF">JCM9140_4771</name>
</gene>
<evidence type="ECO:0000313" key="2">
    <source>
        <dbReference type="EMBL" id="GAE28526.1"/>
    </source>
</evidence>
<dbReference type="GO" id="GO:0006313">
    <property type="term" value="P:DNA transposition"/>
    <property type="evidence" value="ECO:0007669"/>
    <property type="project" value="InterPro"/>
</dbReference>
<dbReference type="InterPro" id="IPR002559">
    <property type="entry name" value="Transposase_11"/>
</dbReference>
<dbReference type="Pfam" id="PF01609">
    <property type="entry name" value="DDE_Tnp_1"/>
    <property type="match status" value="1"/>
</dbReference>
<dbReference type="InterPro" id="IPR012337">
    <property type="entry name" value="RNaseH-like_sf"/>
</dbReference>
<reference evidence="2" key="1">
    <citation type="journal article" date="2014" name="Genome Announc.">
        <title>Draft Genome Sequences of Three Alkaliphilic Bacillus Strains, Bacillus wakoensis JCM 9140T, Bacillus akibai JCM 9157T, and Bacillus hemicellulosilyticus JCM 9152T.</title>
        <authorList>
            <person name="Yuki M."/>
            <person name="Oshima K."/>
            <person name="Suda W."/>
            <person name="Oshida Y."/>
            <person name="Kitamura K."/>
            <person name="Iida T."/>
            <person name="Hattori M."/>
            <person name="Ohkuma M."/>
        </authorList>
    </citation>
    <scope>NUCLEOTIDE SEQUENCE [LARGE SCALE GENOMIC DNA]</scope>
    <source>
        <strain evidence="2">JCM 9140</strain>
    </source>
</reference>
<accession>W4Q8Z4</accession>
<keyword evidence="3" id="KW-1185">Reference proteome</keyword>